<dbReference type="EMBL" id="PPSW01000024">
    <property type="protein sequence ID" value="TLX46261.1"/>
    <property type="molecule type" value="Genomic_DNA"/>
</dbReference>
<dbReference type="RefSeq" id="WP_058030660.1">
    <property type="nucleotide sequence ID" value="NZ_CP013187.1"/>
</dbReference>
<dbReference type="Proteomes" id="UP000309186">
    <property type="component" value="Unassembled WGS sequence"/>
</dbReference>
<dbReference type="Pfam" id="PF09361">
    <property type="entry name" value="Phasin_2"/>
    <property type="match status" value="1"/>
</dbReference>
<dbReference type="Proteomes" id="UP000061457">
    <property type="component" value="Chromosome I"/>
</dbReference>
<dbReference type="EMBL" id="PPSX01000061">
    <property type="protein sequence ID" value="RZQ52335.1"/>
    <property type="molecule type" value="Genomic_DNA"/>
</dbReference>
<evidence type="ECO:0000313" key="6">
    <source>
        <dbReference type="Proteomes" id="UP000291338"/>
    </source>
</evidence>
<keyword evidence="5" id="KW-1185">Reference proteome</keyword>
<feature type="domain" description="Phasin" evidence="1">
    <location>
        <begin position="8"/>
        <end position="109"/>
    </location>
</feature>
<accession>A0A0S2K4T7</accession>
<evidence type="ECO:0000313" key="4">
    <source>
        <dbReference type="EMBL" id="TLX46261.1"/>
    </source>
</evidence>
<dbReference type="EMBL" id="CP013187">
    <property type="protein sequence ID" value="ALO42962.1"/>
    <property type="molecule type" value="Genomic_DNA"/>
</dbReference>
<gene>
    <name evidence="3" type="ORF">C1E23_14955</name>
    <name evidence="4" type="ORF">C1E24_14645</name>
    <name evidence="2" type="ORF">PP2015_2470</name>
</gene>
<evidence type="ECO:0000313" key="5">
    <source>
        <dbReference type="Proteomes" id="UP000061457"/>
    </source>
</evidence>
<evidence type="ECO:0000313" key="2">
    <source>
        <dbReference type="EMBL" id="ALO42962.1"/>
    </source>
</evidence>
<dbReference type="InterPro" id="IPR014176">
    <property type="entry name" value="Phasin_subfam-3"/>
</dbReference>
<protein>
    <submittedName>
        <fullName evidence="2">Phasin family protein</fullName>
    </submittedName>
</protein>
<evidence type="ECO:0000313" key="3">
    <source>
        <dbReference type="EMBL" id="RZQ52335.1"/>
    </source>
</evidence>
<dbReference type="AlphaFoldDB" id="A0A0S2K4T7"/>
<name>A0A0S2K4T7_9GAMM</name>
<organism evidence="2 5">
    <name type="scientific">Pseudoalteromonas phenolica</name>
    <dbReference type="NCBI Taxonomy" id="161398"/>
    <lineage>
        <taxon>Bacteria</taxon>
        <taxon>Pseudomonadati</taxon>
        <taxon>Pseudomonadota</taxon>
        <taxon>Gammaproteobacteria</taxon>
        <taxon>Alteromonadales</taxon>
        <taxon>Pseudoalteromonadaceae</taxon>
        <taxon>Pseudoalteromonas</taxon>
    </lineage>
</organism>
<evidence type="ECO:0000313" key="7">
    <source>
        <dbReference type="Proteomes" id="UP000309186"/>
    </source>
</evidence>
<dbReference type="InterPro" id="IPR018968">
    <property type="entry name" value="Phasin"/>
</dbReference>
<dbReference type="PATRIC" id="fig|161398.10.peg.2524"/>
<evidence type="ECO:0000259" key="1">
    <source>
        <dbReference type="Pfam" id="PF09361"/>
    </source>
</evidence>
<dbReference type="Proteomes" id="UP000291338">
    <property type="component" value="Unassembled WGS sequence"/>
</dbReference>
<dbReference type="STRING" id="161398.PP2015_2470"/>
<dbReference type="NCBIfam" id="TIGR02809">
    <property type="entry name" value="phasin_3"/>
    <property type="match status" value="1"/>
</dbReference>
<proteinExistence type="predicted"/>
<dbReference type="OrthoDB" id="9805417at2"/>
<sequence length="114" mass="12682">MYTDLLNTLTEQNQKFFGPAIKFNQLVAKNIEQLASIQIDAVQNISNASVSQLKAATEVQDVKSAIDFNLSQVSAMTQLSQQMIEDGQKLTKLGQEFKDNLETLTKEQMQTAQA</sequence>
<reference evidence="2 5" key="1">
    <citation type="submission" date="2015-11" db="EMBL/GenBank/DDBJ databases">
        <authorList>
            <person name="Zhang Y."/>
            <person name="Guo Z."/>
        </authorList>
    </citation>
    <scope>NUCLEOTIDE SEQUENCE [LARGE SCALE GENOMIC DNA]</scope>
    <source>
        <strain evidence="2 5">KCTC 12086</strain>
    </source>
</reference>
<reference evidence="6 7" key="2">
    <citation type="submission" date="2018-01" db="EMBL/GenBank/DDBJ databases">
        <title>Co-occurrence of chitin degradation, pigmentation and bioactivity in marine Pseudoalteromonas.</title>
        <authorList>
            <person name="Paulsen S."/>
            <person name="Gram L."/>
            <person name="Machado H."/>
        </authorList>
    </citation>
    <scope>NUCLEOTIDE SEQUENCE [LARGE SCALE GENOMIC DNA]</scope>
    <source>
        <strain evidence="4 7">S3663</strain>
        <strain evidence="3 6">S3898</strain>
    </source>
</reference>
<dbReference type="KEGG" id="pphe:PP2015_2470"/>